<dbReference type="PANTHER" id="PTHR35007:SF3">
    <property type="entry name" value="POSSIBLE CONSERVED ALANINE RICH MEMBRANE PROTEIN"/>
    <property type="match status" value="1"/>
</dbReference>
<comment type="subcellular location">
    <subcellularLocation>
        <location evidence="1">Cell membrane</location>
        <topology evidence="1">Multi-pass membrane protein</topology>
    </subcellularLocation>
</comment>
<accession>A0A8J3ZIF0</accession>
<dbReference type="EMBL" id="BOPG01000075">
    <property type="protein sequence ID" value="GIJ62105.1"/>
    <property type="molecule type" value="Genomic_DNA"/>
</dbReference>
<evidence type="ECO:0000313" key="8">
    <source>
        <dbReference type="EMBL" id="GIJ62105.1"/>
    </source>
</evidence>
<feature type="transmembrane region" description="Helical" evidence="6">
    <location>
        <begin position="35"/>
        <end position="58"/>
    </location>
</feature>
<keyword evidence="4 6" id="KW-1133">Transmembrane helix</keyword>
<evidence type="ECO:0000256" key="6">
    <source>
        <dbReference type="SAM" id="Phobius"/>
    </source>
</evidence>
<keyword evidence="2" id="KW-1003">Cell membrane</keyword>
<keyword evidence="5 6" id="KW-0472">Membrane</keyword>
<organism evidence="8 9">
    <name type="scientific">Virgisporangium aurantiacum</name>
    <dbReference type="NCBI Taxonomy" id="175570"/>
    <lineage>
        <taxon>Bacteria</taxon>
        <taxon>Bacillati</taxon>
        <taxon>Actinomycetota</taxon>
        <taxon>Actinomycetes</taxon>
        <taxon>Micromonosporales</taxon>
        <taxon>Micromonosporaceae</taxon>
        <taxon>Virgisporangium</taxon>
    </lineage>
</organism>
<feature type="transmembrane region" description="Helical" evidence="6">
    <location>
        <begin position="6"/>
        <end position="23"/>
    </location>
</feature>
<dbReference type="InterPro" id="IPR018076">
    <property type="entry name" value="T2SS_GspF_dom"/>
</dbReference>
<dbReference type="PANTHER" id="PTHR35007">
    <property type="entry name" value="INTEGRAL MEMBRANE PROTEIN-RELATED"/>
    <property type="match status" value="1"/>
</dbReference>
<dbReference type="Pfam" id="PF00482">
    <property type="entry name" value="T2SSF"/>
    <property type="match status" value="1"/>
</dbReference>
<evidence type="ECO:0000256" key="4">
    <source>
        <dbReference type="ARBA" id="ARBA00022989"/>
    </source>
</evidence>
<sequence>MLLAVLYGAGVGLGLLILAGGLRRRPRPDNAPGTAIARLAGGSGPVHLAAVLVAAAVVALVTGWLVGGVLAGLAVWALPSMLMGAERARAARLRRLEAVATWTESLRDTLSAAAGLEQTIMATAATIPAAIRPQVVGLAESLRRGVRLPDALRAFATDLADPVADTVVAALLLASTQGAGKLAEPLGLLAAATREDVAAQRRVERSRAKAATDARMIIGTTLAMAIGLVVFNRGFLAPYDSTTGQIMLAFVGLLFAIGFRWLHRLSRQAEPDRVLALDAAPDTSPDTSPTTVAVTR</sequence>
<keyword evidence="3 6" id="KW-0812">Transmembrane</keyword>
<evidence type="ECO:0000256" key="2">
    <source>
        <dbReference type="ARBA" id="ARBA00022475"/>
    </source>
</evidence>
<name>A0A8J3ZIF0_9ACTN</name>
<dbReference type="AlphaFoldDB" id="A0A8J3ZIF0"/>
<dbReference type="Proteomes" id="UP000612585">
    <property type="component" value="Unassembled WGS sequence"/>
</dbReference>
<evidence type="ECO:0000256" key="3">
    <source>
        <dbReference type="ARBA" id="ARBA00022692"/>
    </source>
</evidence>
<feature type="transmembrane region" description="Helical" evidence="6">
    <location>
        <begin position="214"/>
        <end position="231"/>
    </location>
</feature>
<feature type="transmembrane region" description="Helical" evidence="6">
    <location>
        <begin position="64"/>
        <end position="85"/>
    </location>
</feature>
<evidence type="ECO:0000259" key="7">
    <source>
        <dbReference type="Pfam" id="PF00482"/>
    </source>
</evidence>
<evidence type="ECO:0000256" key="5">
    <source>
        <dbReference type="ARBA" id="ARBA00023136"/>
    </source>
</evidence>
<feature type="domain" description="Type II secretion system protein GspF" evidence="7">
    <location>
        <begin position="103"/>
        <end position="227"/>
    </location>
</feature>
<gene>
    <name evidence="8" type="ORF">Vau01_096210</name>
</gene>
<keyword evidence="9" id="KW-1185">Reference proteome</keyword>
<evidence type="ECO:0000256" key="1">
    <source>
        <dbReference type="ARBA" id="ARBA00004651"/>
    </source>
</evidence>
<proteinExistence type="predicted"/>
<dbReference type="RefSeq" id="WP_204007529.1">
    <property type="nucleotide sequence ID" value="NZ_BOPG01000075.1"/>
</dbReference>
<feature type="transmembrane region" description="Helical" evidence="6">
    <location>
        <begin position="243"/>
        <end position="262"/>
    </location>
</feature>
<comment type="caution">
    <text evidence="8">The sequence shown here is derived from an EMBL/GenBank/DDBJ whole genome shotgun (WGS) entry which is preliminary data.</text>
</comment>
<dbReference type="GO" id="GO:0005886">
    <property type="term" value="C:plasma membrane"/>
    <property type="evidence" value="ECO:0007669"/>
    <property type="project" value="UniProtKB-SubCell"/>
</dbReference>
<evidence type="ECO:0000313" key="9">
    <source>
        <dbReference type="Proteomes" id="UP000612585"/>
    </source>
</evidence>
<reference evidence="8" key="1">
    <citation type="submission" date="2021-01" db="EMBL/GenBank/DDBJ databases">
        <title>Whole genome shotgun sequence of Virgisporangium aurantiacum NBRC 16421.</title>
        <authorList>
            <person name="Komaki H."/>
            <person name="Tamura T."/>
        </authorList>
    </citation>
    <scope>NUCLEOTIDE SEQUENCE</scope>
    <source>
        <strain evidence="8">NBRC 16421</strain>
    </source>
</reference>
<protein>
    <recommendedName>
        <fullName evidence="7">Type II secretion system protein GspF domain-containing protein</fullName>
    </recommendedName>
</protein>